<evidence type="ECO:0000256" key="6">
    <source>
        <dbReference type="HAMAP-Rule" id="MF_01894"/>
    </source>
</evidence>
<name>A0A8H2JZY1_ACIRA</name>
<dbReference type="PANTHER" id="PTHR43977">
    <property type="entry name" value="STRUCTURAL MAINTENANCE OF CHROMOSOMES PROTEIN 3"/>
    <property type="match status" value="1"/>
</dbReference>
<dbReference type="GO" id="GO:0016887">
    <property type="term" value="F:ATP hydrolysis activity"/>
    <property type="evidence" value="ECO:0007669"/>
    <property type="project" value="InterPro"/>
</dbReference>
<dbReference type="GO" id="GO:0003677">
    <property type="term" value="F:DNA binding"/>
    <property type="evidence" value="ECO:0007669"/>
    <property type="project" value="UniProtKB-UniRule"/>
</dbReference>
<keyword evidence="4 6" id="KW-0175">Coiled coil</keyword>
<evidence type="ECO:0000313" key="9">
    <source>
        <dbReference type="Proteomes" id="UP000314285"/>
    </source>
</evidence>
<dbReference type="InterPro" id="IPR024704">
    <property type="entry name" value="SMC"/>
</dbReference>
<dbReference type="SUPFAM" id="SSF52540">
    <property type="entry name" value="P-loop containing nucleoside triphosphate hydrolases"/>
    <property type="match status" value="2"/>
</dbReference>
<keyword evidence="5 6" id="KW-0238">DNA-binding</keyword>
<organism evidence="8 9">
    <name type="scientific">Acinetobacter radioresistens</name>
    <dbReference type="NCBI Taxonomy" id="40216"/>
    <lineage>
        <taxon>Bacteria</taxon>
        <taxon>Pseudomonadati</taxon>
        <taxon>Pseudomonadota</taxon>
        <taxon>Gammaproteobacteria</taxon>
        <taxon>Moraxellales</taxon>
        <taxon>Moraxellaceae</taxon>
        <taxon>Acinetobacter</taxon>
    </lineage>
</organism>
<dbReference type="GO" id="GO:0007059">
    <property type="term" value="P:chromosome segregation"/>
    <property type="evidence" value="ECO:0007669"/>
    <property type="project" value="UniProtKB-UniRule"/>
</dbReference>
<dbReference type="InterPro" id="IPR011890">
    <property type="entry name" value="SMC_prok"/>
</dbReference>
<sequence length="1149" mass="132679">MRLSSLKLSGFKSFADSTTLNFRDSRSAVVGPNGCGKSNVIDAIRWVMGESSARQLRGGSMQDVIFTGTAKRKPVGMASVELRFDNTYGKLGGAYNAYNELAVRRQVNREGKSEYFLNGTRCRRRDITDIFLGTGLGPRSYAIIEQGMINRLVDAKPDEMRVFIEEAAGISRYQARRRETLLHLEHTTQNLSRLEDIALELKSQLKSLKKQAETAVQYKELENRIRTLKIEILSVQCERSQHLQQEYTLQMNELGESFKLVRSELHTLEYNLTSTSELFQRLLQQSAPLQSEWQQAEKKMAELKMTLEQKQSLFQQNNTMLNQLEQQKVQTKERLKLIELQLENLYQQQEQLDEQIQQQEQQHQGRTQDIQLLKAQQQQVGQQFEQLKQQVEKQQQQKMQMLAQTEQLLKNIARIEQQRETLHTQIAQLQQQYESDELEQRYTEKQQLQQQIEVLELQINARKQKIIGLESGYTQKSSELGELKSSIHVLYSEQKNLKQLMTQHGPVIQKDQVQLVQILKLNKQAKPYASLIEKFLSKWLTAHVLETGQSFSENISRQLKGHSDELIQLDHLPCLANWIETPHYSLWTQVAVATTLSEALSLQDKLHTGQSILTLDGYHVGADWTIALYYDDDSQAGQGMLSHRIRLEEIEALLIQSGEQLEQQEAQLLTVKQQVQTEQHQQQLQLDLLKQQQTVLQQLDISIAKIQSTAQALKLQQQQLHIQLQQFDLQLQEDAMQKDDLEIDLHALGLKLEQILPDYKAQQFQFEELTEQLESTQQNLQHAQQELDLIRRQAIQTRQQIELLEKDASFLKVQYQQIITQIEQSKKFVDPIQLELPNLESQFSQQQQLTENLEKSWHKWQVELNQVQEKQQQLTEQRHRFQQQDESLRTELEEKRLAWQAAKSDFLHYAEQLKELNSEPVLGLKIDLSGHQQQLEKIQQKFEKIGAVNLAASQEYDEVSQRFEELIHQMRDLENTVEQLKNAMKSIDQETRKLFMSTFDQVNAELQVLFPKVFNGGEASLSLEDDWQSGIKLMARPPGKRNSSLALLSGGEKALTALALVFAIFRLNPAPFCVLDEVDAPLDDANVQRFCNLVKELSEQVQFIYITHNKIAMTMATDLLGVTMPEPGTSKLVTVNLEQAKEYGLVAEA</sequence>
<reference evidence="8 9" key="1">
    <citation type="submission" date="2019-06" db="EMBL/GenBank/DDBJ databases">
        <title>Genome of Acinetobacter radioresistens APH1, a phenol degrading strain.</title>
        <authorList>
            <person name="Liu Y."/>
        </authorList>
    </citation>
    <scope>NUCLEOTIDE SEQUENCE [LARGE SCALE GENOMIC DNA]</scope>
    <source>
        <strain evidence="8 9">APH1</strain>
    </source>
</reference>
<gene>
    <name evidence="6 8" type="primary">smc</name>
    <name evidence="8" type="ORF">FHY67_10480</name>
</gene>
<keyword evidence="3 6" id="KW-0067">ATP-binding</keyword>
<dbReference type="Proteomes" id="UP000314285">
    <property type="component" value="Unassembled WGS sequence"/>
</dbReference>
<comment type="domain">
    <text evidence="6">Contains large globular domains required for ATP hydrolysis at each terminus and a third globular domain forming a flexible hinge near the middle of the molecule. These domains are separated by coiled-coil structures.</text>
</comment>
<evidence type="ECO:0000256" key="1">
    <source>
        <dbReference type="ARBA" id="ARBA00022490"/>
    </source>
</evidence>
<dbReference type="AlphaFoldDB" id="A0A8H2JZY1"/>
<comment type="subcellular location">
    <subcellularLocation>
        <location evidence="6">Cytoplasm</location>
    </subcellularLocation>
</comment>
<dbReference type="GO" id="GO:0030261">
    <property type="term" value="P:chromosome condensation"/>
    <property type="evidence" value="ECO:0007669"/>
    <property type="project" value="InterPro"/>
</dbReference>
<evidence type="ECO:0000256" key="2">
    <source>
        <dbReference type="ARBA" id="ARBA00022741"/>
    </source>
</evidence>
<dbReference type="GO" id="GO:0006260">
    <property type="term" value="P:DNA replication"/>
    <property type="evidence" value="ECO:0007669"/>
    <property type="project" value="UniProtKB-UniRule"/>
</dbReference>
<feature type="coiled-coil region" evidence="6">
    <location>
        <begin position="293"/>
        <end position="465"/>
    </location>
</feature>
<evidence type="ECO:0000259" key="7">
    <source>
        <dbReference type="Pfam" id="PF02463"/>
    </source>
</evidence>
<proteinExistence type="inferred from homology"/>
<feature type="coiled-coil region" evidence="6">
    <location>
        <begin position="647"/>
        <end position="716"/>
    </location>
</feature>
<dbReference type="InterPro" id="IPR027417">
    <property type="entry name" value="P-loop_NTPase"/>
</dbReference>
<protein>
    <recommendedName>
        <fullName evidence="6">Chromosome partition protein Smc</fullName>
    </recommendedName>
</protein>
<evidence type="ECO:0000256" key="4">
    <source>
        <dbReference type="ARBA" id="ARBA00023054"/>
    </source>
</evidence>
<evidence type="ECO:0000256" key="3">
    <source>
        <dbReference type="ARBA" id="ARBA00022840"/>
    </source>
</evidence>
<comment type="function">
    <text evidence="6">Required for chromosome condensation and partitioning.</text>
</comment>
<dbReference type="Gene3D" id="3.40.50.300">
    <property type="entry name" value="P-loop containing nucleotide triphosphate hydrolases"/>
    <property type="match status" value="2"/>
</dbReference>
<comment type="caution">
    <text evidence="8">The sequence shown here is derived from an EMBL/GenBank/DDBJ whole genome shotgun (WGS) entry which is preliminary data.</text>
</comment>
<feature type="coiled-coil region" evidence="6">
    <location>
        <begin position="759"/>
        <end position="807"/>
    </location>
</feature>
<dbReference type="RefSeq" id="WP_026444055.1">
    <property type="nucleotide sequence ID" value="NZ_CP027365.1"/>
</dbReference>
<dbReference type="GO" id="GO:0007062">
    <property type="term" value="P:sister chromatid cohesion"/>
    <property type="evidence" value="ECO:0007669"/>
    <property type="project" value="InterPro"/>
</dbReference>
<dbReference type="EMBL" id="VFBM01000007">
    <property type="protein sequence ID" value="TNX91399.1"/>
    <property type="molecule type" value="Genomic_DNA"/>
</dbReference>
<dbReference type="InterPro" id="IPR003395">
    <property type="entry name" value="RecF/RecN/SMC_N"/>
</dbReference>
<keyword evidence="2 6" id="KW-0547">Nucleotide-binding</keyword>
<evidence type="ECO:0000313" key="8">
    <source>
        <dbReference type="EMBL" id="TNX91399.1"/>
    </source>
</evidence>
<evidence type="ECO:0000256" key="5">
    <source>
        <dbReference type="ARBA" id="ARBA00023125"/>
    </source>
</evidence>
<comment type="subunit">
    <text evidence="6">Homodimer.</text>
</comment>
<dbReference type="NCBIfam" id="TIGR02168">
    <property type="entry name" value="SMC_prok_B"/>
    <property type="match status" value="1"/>
</dbReference>
<dbReference type="GO" id="GO:0005524">
    <property type="term" value="F:ATP binding"/>
    <property type="evidence" value="ECO:0007669"/>
    <property type="project" value="UniProtKB-UniRule"/>
</dbReference>
<dbReference type="CDD" id="cd03278">
    <property type="entry name" value="ABC_SMC_barmotin"/>
    <property type="match status" value="1"/>
</dbReference>
<comment type="similarity">
    <text evidence="6">Belongs to the SMC family.</text>
</comment>
<accession>A0A8H2JZY1</accession>
<dbReference type="PIRSF" id="PIRSF005719">
    <property type="entry name" value="SMC"/>
    <property type="match status" value="1"/>
</dbReference>
<feature type="binding site" evidence="6">
    <location>
        <begin position="32"/>
        <end position="39"/>
    </location>
    <ligand>
        <name>ATP</name>
        <dbReference type="ChEBI" id="CHEBI:30616"/>
    </ligand>
</feature>
<dbReference type="Pfam" id="PF02463">
    <property type="entry name" value="SMC_N"/>
    <property type="match status" value="1"/>
</dbReference>
<feature type="coiled-coil region" evidence="6">
    <location>
        <begin position="184"/>
        <end position="238"/>
    </location>
</feature>
<dbReference type="GO" id="GO:0005737">
    <property type="term" value="C:cytoplasm"/>
    <property type="evidence" value="ECO:0007669"/>
    <property type="project" value="UniProtKB-SubCell"/>
</dbReference>
<feature type="coiled-coil region" evidence="6">
    <location>
        <begin position="956"/>
        <end position="993"/>
    </location>
</feature>
<feature type="domain" description="RecF/RecN/SMC N-terminal" evidence="7">
    <location>
        <begin position="3"/>
        <end position="1130"/>
    </location>
</feature>
<keyword evidence="1 6" id="KW-0963">Cytoplasm</keyword>
<dbReference type="HAMAP" id="MF_01894">
    <property type="entry name" value="Smc_prok"/>
    <property type="match status" value="1"/>
</dbReference>